<gene>
    <name evidence="3" type="ORF">DL346_21280</name>
</gene>
<evidence type="ECO:0000313" key="4">
    <source>
        <dbReference type="Proteomes" id="UP000249260"/>
    </source>
</evidence>
<evidence type="ECO:0000256" key="1">
    <source>
        <dbReference type="ARBA" id="ARBA00022801"/>
    </source>
</evidence>
<protein>
    <recommendedName>
        <fullName evidence="2">CN hydrolase domain-containing protein</fullName>
    </recommendedName>
</protein>
<organism evidence="3 4">
    <name type="scientific">Paenibacillus montanisoli</name>
    <dbReference type="NCBI Taxonomy" id="2081970"/>
    <lineage>
        <taxon>Bacteria</taxon>
        <taxon>Bacillati</taxon>
        <taxon>Bacillota</taxon>
        <taxon>Bacilli</taxon>
        <taxon>Bacillales</taxon>
        <taxon>Paenibacillaceae</taxon>
        <taxon>Paenibacillus</taxon>
    </lineage>
</organism>
<dbReference type="AlphaFoldDB" id="A0A328U155"/>
<dbReference type="SUPFAM" id="SSF56317">
    <property type="entry name" value="Carbon-nitrogen hydrolase"/>
    <property type="match status" value="1"/>
</dbReference>
<feature type="domain" description="CN hydrolase" evidence="2">
    <location>
        <begin position="23"/>
        <end position="305"/>
    </location>
</feature>
<proteinExistence type="predicted"/>
<dbReference type="EMBL" id="QLUW01000004">
    <property type="protein sequence ID" value="RAP74595.1"/>
    <property type="molecule type" value="Genomic_DNA"/>
</dbReference>
<evidence type="ECO:0000313" key="3">
    <source>
        <dbReference type="EMBL" id="RAP74595.1"/>
    </source>
</evidence>
<dbReference type="PANTHER" id="PTHR43674">
    <property type="entry name" value="NITRILASE C965.09-RELATED"/>
    <property type="match status" value="1"/>
</dbReference>
<keyword evidence="4" id="KW-1185">Reference proteome</keyword>
<dbReference type="InterPro" id="IPR036526">
    <property type="entry name" value="C-N_Hydrolase_sf"/>
</dbReference>
<dbReference type="GO" id="GO:0033388">
    <property type="term" value="P:putrescine biosynthetic process from arginine"/>
    <property type="evidence" value="ECO:0007669"/>
    <property type="project" value="TreeGrafter"/>
</dbReference>
<dbReference type="InterPro" id="IPR003010">
    <property type="entry name" value="C-N_Hydrolase"/>
</dbReference>
<name>A0A328U155_9BACL</name>
<evidence type="ECO:0000259" key="2">
    <source>
        <dbReference type="PROSITE" id="PS50263"/>
    </source>
</evidence>
<keyword evidence="1" id="KW-0378">Hydrolase</keyword>
<dbReference type="GO" id="GO:0050126">
    <property type="term" value="F:N-carbamoylputrescine amidase activity"/>
    <property type="evidence" value="ECO:0007669"/>
    <property type="project" value="TreeGrafter"/>
</dbReference>
<dbReference type="InterPro" id="IPR050345">
    <property type="entry name" value="Aliph_Amidase/BUP"/>
</dbReference>
<sequence length="305" mass="33064">MTSGVRGSKRLKRWECCPMAKSIRAAIGSTCSKPGFLNDNLAQIADLAERAQWNGCHFLVTPEMSATGYGGYPEVLALAEVPGEGRIYESLARIAGDAGVVVTAGYVENNGGRLHIAHYAVYPDGRFVSQRKHRATPAEAPLEPGVALYYDDTEEIGHVPPGMEHFMTFTINGVHCAIVICADLGVRDLNAILRREGVELVMLPVGAGGERSQRLSAAELETEEGIRKYKEMLQRNSFPQSGAIECLQNKRAVLAVNMGGFDGRSRYHGGSGSIVSARGEVLAYMPDQPIIDYQQPSFACAELNF</sequence>
<dbReference type="OrthoDB" id="9811121at2"/>
<dbReference type="PROSITE" id="PS50263">
    <property type="entry name" value="CN_HYDROLASE"/>
    <property type="match status" value="1"/>
</dbReference>
<dbReference type="Proteomes" id="UP000249260">
    <property type="component" value="Unassembled WGS sequence"/>
</dbReference>
<dbReference type="CDD" id="cd07197">
    <property type="entry name" value="nitrilase"/>
    <property type="match status" value="1"/>
</dbReference>
<dbReference type="PANTHER" id="PTHR43674:SF2">
    <property type="entry name" value="BETA-UREIDOPROPIONASE"/>
    <property type="match status" value="1"/>
</dbReference>
<comment type="caution">
    <text evidence="3">The sequence shown here is derived from an EMBL/GenBank/DDBJ whole genome shotgun (WGS) entry which is preliminary data.</text>
</comment>
<accession>A0A328U155</accession>
<reference evidence="3 4" key="1">
    <citation type="submission" date="2018-06" db="EMBL/GenBank/DDBJ databases">
        <title>Paenibacillus montanisoli sp. nov., isolated from mountain area soil.</title>
        <authorList>
            <person name="Wu M."/>
        </authorList>
    </citation>
    <scope>NUCLEOTIDE SEQUENCE [LARGE SCALE GENOMIC DNA]</scope>
    <source>
        <strain evidence="3 4">RA17</strain>
    </source>
</reference>
<dbReference type="Pfam" id="PF00795">
    <property type="entry name" value="CN_hydrolase"/>
    <property type="match status" value="1"/>
</dbReference>
<dbReference type="Gene3D" id="3.60.110.10">
    <property type="entry name" value="Carbon-nitrogen hydrolase"/>
    <property type="match status" value="1"/>
</dbReference>